<comment type="caution">
    <text evidence="1">The sequence shown here is derived from an EMBL/GenBank/DDBJ whole genome shotgun (WGS) entry which is preliminary data.</text>
</comment>
<dbReference type="AlphaFoldDB" id="A0A0F9FSP2"/>
<organism evidence="1">
    <name type="scientific">marine sediment metagenome</name>
    <dbReference type="NCBI Taxonomy" id="412755"/>
    <lineage>
        <taxon>unclassified sequences</taxon>
        <taxon>metagenomes</taxon>
        <taxon>ecological metagenomes</taxon>
    </lineage>
</organism>
<accession>A0A0F9FSP2</accession>
<dbReference type="EMBL" id="LAZR01029164">
    <property type="protein sequence ID" value="KKL60385.1"/>
    <property type="molecule type" value="Genomic_DNA"/>
</dbReference>
<reference evidence="1" key="1">
    <citation type="journal article" date="2015" name="Nature">
        <title>Complex archaea that bridge the gap between prokaryotes and eukaryotes.</title>
        <authorList>
            <person name="Spang A."/>
            <person name="Saw J.H."/>
            <person name="Jorgensen S.L."/>
            <person name="Zaremba-Niedzwiedzka K."/>
            <person name="Martijn J."/>
            <person name="Lind A.E."/>
            <person name="van Eijk R."/>
            <person name="Schleper C."/>
            <person name="Guy L."/>
            <person name="Ettema T.J."/>
        </authorList>
    </citation>
    <scope>NUCLEOTIDE SEQUENCE</scope>
</reference>
<protein>
    <submittedName>
        <fullName evidence="1">Uncharacterized protein</fullName>
    </submittedName>
</protein>
<sequence length="75" mass="8852">MHEPETQSLLAEMREILLKYNRRKRDGIQSYSTIKKYRKLSERYQKIIEILINSGLSREDVGKALKSNQEALNLD</sequence>
<name>A0A0F9FSP2_9ZZZZ</name>
<proteinExistence type="predicted"/>
<evidence type="ECO:0000313" key="1">
    <source>
        <dbReference type="EMBL" id="KKL60385.1"/>
    </source>
</evidence>
<gene>
    <name evidence="1" type="ORF">LCGC14_2205860</name>
</gene>